<evidence type="ECO:0000256" key="2">
    <source>
        <dbReference type="ARBA" id="ARBA00007165"/>
    </source>
</evidence>
<comment type="subcellular location">
    <subcellularLocation>
        <location evidence="6">Cell membrane</location>
        <topology evidence="6">Multi-pass membrane protein</topology>
    </subcellularLocation>
    <subcellularLocation>
        <location evidence="1">Membrane</location>
    </subcellularLocation>
</comment>
<dbReference type="PANTHER" id="PTHR23427">
    <property type="entry name" value="SURFEIT LOCUS PROTEIN"/>
    <property type="match status" value="1"/>
</dbReference>
<keyword evidence="4 6" id="KW-1133">Transmembrane helix</keyword>
<feature type="transmembrane region" description="Helical" evidence="6">
    <location>
        <begin position="237"/>
        <end position="259"/>
    </location>
</feature>
<dbReference type="EMBL" id="BSNX01000075">
    <property type="protein sequence ID" value="GLQ75798.1"/>
    <property type="molecule type" value="Genomic_DNA"/>
</dbReference>
<dbReference type="Proteomes" id="UP001156690">
    <property type="component" value="Unassembled WGS sequence"/>
</dbReference>
<dbReference type="PANTHER" id="PTHR23427:SF2">
    <property type="entry name" value="SURFEIT LOCUS PROTEIN 1"/>
    <property type="match status" value="1"/>
</dbReference>
<evidence type="ECO:0000256" key="1">
    <source>
        <dbReference type="ARBA" id="ARBA00004370"/>
    </source>
</evidence>
<evidence type="ECO:0000313" key="8">
    <source>
        <dbReference type="Proteomes" id="UP001156690"/>
    </source>
</evidence>
<dbReference type="InterPro" id="IPR045214">
    <property type="entry name" value="Surf1/Surf4"/>
</dbReference>
<dbReference type="GO" id="GO:0005886">
    <property type="term" value="C:plasma membrane"/>
    <property type="evidence" value="ECO:0007669"/>
    <property type="project" value="UniProtKB-SubCell"/>
</dbReference>
<comment type="caution">
    <text evidence="7">The sequence shown here is derived from an EMBL/GenBank/DDBJ whole genome shotgun (WGS) entry which is preliminary data.</text>
</comment>
<keyword evidence="6" id="KW-1003">Cell membrane</keyword>
<accession>A0AAV5NZM3</accession>
<keyword evidence="3 6" id="KW-0812">Transmembrane</keyword>
<evidence type="ECO:0000256" key="5">
    <source>
        <dbReference type="ARBA" id="ARBA00023136"/>
    </source>
</evidence>
<name>A0AAV5NZM3_9VIBR</name>
<keyword evidence="8" id="KW-1185">Reference proteome</keyword>
<evidence type="ECO:0000256" key="4">
    <source>
        <dbReference type="ARBA" id="ARBA00022989"/>
    </source>
</evidence>
<sequence length="276" mass="31060">MLSPWVALTLKPKFWFALILTLVVFTLLIKLGFWQMGRGEQKLDYEKALAQRATMAPEPLDTLLKKANGISPNLGQEYLSDAQQSLTGAKVKMDVMPVSHRTFLLDNQVWNGQVGYLMLQPVKVTSGYQGNGRYVLLELGFVKAGHDRRILPSFTELTQPVSLEGRVYQKQSNPVSDKLHAESGWPKRIQNLNLEALEGELGLPLLPFVIQPSNLNLEYPQPWHPVPMSSQKHFGYALQWFSMALVFALIMALVLLRALNIRLIPKGENDDSSKHG</sequence>
<dbReference type="PROSITE" id="PS50895">
    <property type="entry name" value="SURF1"/>
    <property type="match status" value="1"/>
</dbReference>
<organism evidence="7 8">
    <name type="scientific">Vibrio penaeicida</name>
    <dbReference type="NCBI Taxonomy" id="104609"/>
    <lineage>
        <taxon>Bacteria</taxon>
        <taxon>Pseudomonadati</taxon>
        <taxon>Pseudomonadota</taxon>
        <taxon>Gammaproteobacteria</taxon>
        <taxon>Vibrionales</taxon>
        <taxon>Vibrionaceae</taxon>
        <taxon>Vibrio</taxon>
    </lineage>
</organism>
<dbReference type="RefSeq" id="WP_126606858.1">
    <property type="nucleotide sequence ID" value="NZ_AP025145.1"/>
</dbReference>
<dbReference type="Pfam" id="PF02104">
    <property type="entry name" value="SURF1"/>
    <property type="match status" value="1"/>
</dbReference>
<keyword evidence="5 6" id="KW-0472">Membrane</keyword>
<evidence type="ECO:0000313" key="7">
    <source>
        <dbReference type="EMBL" id="GLQ75798.1"/>
    </source>
</evidence>
<dbReference type="AlphaFoldDB" id="A0AAV5NZM3"/>
<protein>
    <recommendedName>
        <fullName evidence="6">SURF1-like protein</fullName>
    </recommendedName>
</protein>
<feature type="transmembrane region" description="Helical" evidence="6">
    <location>
        <begin position="14"/>
        <end position="33"/>
    </location>
</feature>
<comment type="similarity">
    <text evidence="2 6">Belongs to the SURF1 family.</text>
</comment>
<reference evidence="8" key="1">
    <citation type="journal article" date="2019" name="Int. J. Syst. Evol. Microbiol.">
        <title>The Global Catalogue of Microorganisms (GCM) 10K type strain sequencing project: providing services to taxonomists for standard genome sequencing and annotation.</title>
        <authorList>
            <consortium name="The Broad Institute Genomics Platform"/>
            <consortium name="The Broad Institute Genome Sequencing Center for Infectious Disease"/>
            <person name="Wu L."/>
            <person name="Ma J."/>
        </authorList>
    </citation>
    <scope>NUCLEOTIDE SEQUENCE [LARGE SCALE GENOMIC DNA]</scope>
    <source>
        <strain evidence="8">NBRC 15640</strain>
    </source>
</reference>
<evidence type="ECO:0000256" key="3">
    <source>
        <dbReference type="ARBA" id="ARBA00022692"/>
    </source>
</evidence>
<proteinExistence type="inferred from homology"/>
<gene>
    <name evidence="7" type="ORF">GCM10007932_51610</name>
</gene>
<evidence type="ECO:0000256" key="6">
    <source>
        <dbReference type="RuleBase" id="RU363076"/>
    </source>
</evidence>
<dbReference type="CDD" id="cd06662">
    <property type="entry name" value="SURF1"/>
    <property type="match status" value="1"/>
</dbReference>
<dbReference type="InterPro" id="IPR002994">
    <property type="entry name" value="Surf1/Shy1"/>
</dbReference>